<feature type="compositionally biased region" description="Low complexity" evidence="5">
    <location>
        <begin position="1694"/>
        <end position="1712"/>
    </location>
</feature>
<dbReference type="GO" id="GO:0005524">
    <property type="term" value="F:ATP binding"/>
    <property type="evidence" value="ECO:0007669"/>
    <property type="project" value="UniProtKB-KW"/>
</dbReference>
<comment type="similarity">
    <text evidence="4">Belongs to the helicase family.</text>
</comment>
<dbReference type="InterPro" id="IPR010285">
    <property type="entry name" value="DNA_helicase_pif1-like_DEAD"/>
</dbReference>
<protein>
    <recommendedName>
        <fullName evidence="4">ATP-dependent DNA helicase</fullName>
        <ecNumber evidence="4">5.6.2.3</ecNumber>
    </recommendedName>
</protein>
<reference evidence="7 8" key="1">
    <citation type="submission" date="2024-10" db="EMBL/GenBank/DDBJ databases">
        <authorList>
            <person name="Kim D."/>
        </authorList>
    </citation>
    <scope>NUCLEOTIDE SEQUENCE [LARGE SCALE GENOMIC DNA]</scope>
    <source>
        <strain evidence="7">BH-2024</strain>
    </source>
</reference>
<dbReference type="SUPFAM" id="SSF52540">
    <property type="entry name" value="P-loop containing nucleoside triphosphate hydrolases"/>
    <property type="match status" value="2"/>
</dbReference>
<evidence type="ECO:0000313" key="8">
    <source>
        <dbReference type="Proteomes" id="UP001620626"/>
    </source>
</evidence>
<dbReference type="Gene3D" id="3.40.50.300">
    <property type="entry name" value="P-loop containing nucleotide triphosphate hydrolases"/>
    <property type="match status" value="1"/>
</dbReference>
<dbReference type="EC" id="5.6.2.3" evidence="4"/>
<dbReference type="Gene3D" id="3.40.395.10">
    <property type="entry name" value="Adenoviral Proteinase, Chain A"/>
    <property type="match status" value="1"/>
</dbReference>
<dbReference type="SUPFAM" id="SSF54001">
    <property type="entry name" value="Cysteine proteinases"/>
    <property type="match status" value="1"/>
</dbReference>
<dbReference type="InterPro" id="IPR038765">
    <property type="entry name" value="Papain-like_cys_pep_sf"/>
</dbReference>
<feature type="region of interest" description="Disordered" evidence="5">
    <location>
        <begin position="626"/>
        <end position="659"/>
    </location>
</feature>
<evidence type="ECO:0000259" key="6">
    <source>
        <dbReference type="PROSITE" id="PS50600"/>
    </source>
</evidence>
<dbReference type="PANTHER" id="PTHR10492">
    <property type="match status" value="1"/>
</dbReference>
<keyword evidence="4" id="KW-0067">ATP-binding</keyword>
<keyword evidence="4" id="KW-0547">Nucleotide-binding</keyword>
<comment type="caution">
    <text evidence="7">The sequence shown here is derived from an EMBL/GenBank/DDBJ whole genome shotgun (WGS) entry which is preliminary data.</text>
</comment>
<evidence type="ECO:0000256" key="5">
    <source>
        <dbReference type="SAM" id="MobiDB-lite"/>
    </source>
</evidence>
<feature type="compositionally biased region" description="Basic residues" evidence="5">
    <location>
        <begin position="252"/>
        <end position="264"/>
    </location>
</feature>
<evidence type="ECO:0000256" key="2">
    <source>
        <dbReference type="ARBA" id="ARBA00022670"/>
    </source>
</evidence>
<dbReference type="GO" id="GO:0006310">
    <property type="term" value="P:DNA recombination"/>
    <property type="evidence" value="ECO:0007669"/>
    <property type="project" value="UniProtKB-KW"/>
</dbReference>
<feature type="compositionally biased region" description="Low complexity" evidence="5">
    <location>
        <begin position="638"/>
        <end position="647"/>
    </location>
</feature>
<name>A0ABD2KPS5_9BILA</name>
<evidence type="ECO:0000256" key="4">
    <source>
        <dbReference type="RuleBase" id="RU363044"/>
    </source>
</evidence>
<feature type="compositionally biased region" description="Polar residues" evidence="5">
    <location>
        <begin position="165"/>
        <end position="184"/>
    </location>
</feature>
<dbReference type="GO" id="GO:0006281">
    <property type="term" value="P:DNA repair"/>
    <property type="evidence" value="ECO:0007669"/>
    <property type="project" value="UniProtKB-KW"/>
</dbReference>
<dbReference type="GO" id="GO:0043139">
    <property type="term" value="F:5'-3' DNA helicase activity"/>
    <property type="evidence" value="ECO:0007669"/>
    <property type="project" value="UniProtKB-EC"/>
</dbReference>
<dbReference type="Pfam" id="PF14214">
    <property type="entry name" value="Helitron_like_N"/>
    <property type="match status" value="1"/>
</dbReference>
<comment type="similarity">
    <text evidence="1">Belongs to the peptidase C48 family.</text>
</comment>
<feature type="compositionally biased region" description="Basic residues" evidence="5">
    <location>
        <begin position="627"/>
        <end position="637"/>
    </location>
</feature>
<evidence type="ECO:0000256" key="3">
    <source>
        <dbReference type="ARBA" id="ARBA00022801"/>
    </source>
</evidence>
<keyword evidence="2" id="KW-0645">Protease</keyword>
<sequence>MCVQAHKLEPAPPGDVCSGQQFGTCSSGRYVFRPINWNLLLRAMCVQANNLEPAPPGECSGQQLGTCSSGRCVFRPTTWNLLLREMWVQACIHLHSLPFGIMGYMPSKQQMQKKKKKEEHLRRTEQSVSPGRSPIPNCPPKGNPNCPILDNPLSADGNGAASPRGFNTPSLSALQLSTPASSIGSKRRARPPKAGDEASSASQNSVSLVDTQFTSATQNIEVTPRSKKGKLDDVDRPSSAIEAIASTPVSTHRNRGRPVKKRGGHAGSGRGRTNDSMSEGSSMDQSSEASTSVALLPNVPDKINFSTMQITFATTRNFACKIRRWADVGLYERDGETAQGPRSGPRFIETCWNDLTQFLNDAFVGEYLAYLASISQRKVVVVDPVVWEMGIERVLQYKKMTFGYDPNVPAEVILLPVHFPGHWTLIVHDVQFGTHFADSLPTPYGRLDCQLTDKIEKIISDILPSTVLTGIVNAVNLTLQHDGNSCGYFVCLYAESWLMNNRTFVLPDLSINYEKKRILWHINELYGTDNVPYHPREGVPIPCPIVYRHADEVQSISKAAEPMEVDDHDDIMIIEPETSGQAVNAILTQAQVAGENQADTLGLVSESCIPQEPIAQVDDAIFVRPKTPPRRSLRIGRRQSASISRSPSPAPRRRSSANAAEHVTAFTQRCYLVHKGWCCAAAAAKHYPEYSNSGKLGDKKCSHCGALLFPHEDSSVCCRQGRVVLPKLNPHPKELEELIVCDKQSREGKEFVRHMSRYNNLLQFASVSAGNKPCPAGGPMAVILNGEFHRRISSMQAGTTQIPGFGQLYILDPVEAMEQRRKNPTFTGEKITNDEEFVQGHQLNDDTLEILEQMIQEHHPAAAAAAYKQAREQLQELLRQQSTEELRFFRMTLLNERSAPGGMKDPKLHPHQIITPSTGEGMFAIHADPTGAPAPKGIWVENKQGQLNEIAPLNPWTDSLTYPLIKPKGDDGYQIGIPYAKPAQKKRRSDQCVDKMFDTDAMSDGSCETESIAASDAESVASTESLIDRFDKTRKFISLRDYCKYHLAIRDENVELQYHHILSCGGGLGQRWILDQAAKIDWQIASYLRRPDMDLRISTPKNLLHFLVNQYNKQQARQNPNARQKTVDDIGSVVRLSEKNVNSLQYWKKMYEDCNTIFARCHDAKKARLFITFTNNREWPEFKENIYKNGQMFTDRFDMWMRVWSSKIAVFHHELYDKGFFGTILGSGESMEFQGRGGPHAHIVAQTDLDAVPEVIQEYIWAHIPSLPGKEDDSPIAQMHREVRELMHMQLHRCSDSWCGPRDPNFGRCKKGFPAPFSKCTILHPDRPALYYRPSPSDGGAQIEVNGLIYDNSQVVPYNPYILLRYRVHHNVLFAYGNKANIKYALKYPFKGPGHCYVECKEESGNKIGIDEPAQYAKMNFRGATEAFAVVHSLPFAKLSHHVVHLSIHLPNQQPVVFRTFQLVSKAEEIQRGELPETPCSAYWKQWQNEWQHVPSLKDMLFEKVPEQFRWDNGKWVLYKRKLSKRPPIGRVVPVPPTDRERFALYALMRHFPGDPDHLKLVNGQQYNTFTEAALQHGLLEDDQIWHKTLGEAALHRWPDQMRWLFVSILVFGQPSNALELWNKYKDQMYNPQGANSAAIRHAREQEALADIDWRLHFFNLSCVHCGLPDPPNSKAKNTNLAVKEFFFGDDDLNMPPGQPNQRPQQNTPPLNSDQQKVFDAVVRAIQSDPKDQTVPRRFFIFGDGGTGKTFLFGQIIKRLRKPPYTYRVLATASTGCAAILLPYGKTAHSTFRLGRDVSLDKLPSIPLESFFARRIREAQLIIIDEITMLHNTVIEVIDRVCKEMAIPQHKDLLFGGKTVIFSGDFKQSLPVVPHEGLTAQVTACFQTSPLFRQFTTMKLTINQRLGQGQQAYLQMCRQIGLGETGEHFWIPPQFLVKSREELIDFVYPNFQQLLGNDKELLNRLILAPHIDTCDEINEIMMANVPGQVREYLSSDKPLDERPLDINEIESEVAALNRRSDSGMPPHRLRLKVGSVVVLLINKSDREGLINGTRIVLEELGDDRLVGRVINNNAVGGQVKFFIERTRNVYEDKTPGGIKYERLQFPIKPAFAMTILKGQGQTISTIGIDLERDVFSHGQLYTAFSRATDGNNVRVYAPRRETDAQGQAKMSPRSHLHFKRDARIQKGAATWTKGREVGNDVRVRALPVSIALQSVMYDSCHESFINDSHLMYLDKNSFQHDPWDVSSND</sequence>
<keyword evidence="4" id="KW-0347">Helicase</keyword>
<dbReference type="CDD" id="cd18809">
    <property type="entry name" value="SF1_C_RecD"/>
    <property type="match status" value="1"/>
</dbReference>
<keyword evidence="8" id="KW-1185">Reference proteome</keyword>
<dbReference type="Proteomes" id="UP001620626">
    <property type="component" value="Unassembled WGS sequence"/>
</dbReference>
<dbReference type="InterPro" id="IPR027417">
    <property type="entry name" value="P-loop_NTPase"/>
</dbReference>
<organism evidence="7 8">
    <name type="scientific">Heterodera trifolii</name>
    <dbReference type="NCBI Taxonomy" id="157864"/>
    <lineage>
        <taxon>Eukaryota</taxon>
        <taxon>Metazoa</taxon>
        <taxon>Ecdysozoa</taxon>
        <taxon>Nematoda</taxon>
        <taxon>Chromadorea</taxon>
        <taxon>Rhabditida</taxon>
        <taxon>Tylenchina</taxon>
        <taxon>Tylenchomorpha</taxon>
        <taxon>Tylenchoidea</taxon>
        <taxon>Heteroderidae</taxon>
        <taxon>Heteroderinae</taxon>
        <taxon>Heterodera</taxon>
    </lineage>
</organism>
<gene>
    <name evidence="7" type="ORF">niasHT_027050</name>
</gene>
<dbReference type="PROSITE" id="PS50600">
    <property type="entry name" value="ULP_PROTEASE"/>
    <property type="match status" value="1"/>
</dbReference>
<dbReference type="InterPro" id="IPR025476">
    <property type="entry name" value="Helitron_helicase-like"/>
</dbReference>
<feature type="compositionally biased region" description="Low complexity" evidence="5">
    <location>
        <begin position="275"/>
        <end position="290"/>
    </location>
</feature>
<dbReference type="PANTHER" id="PTHR10492:SF57">
    <property type="entry name" value="ATP-DEPENDENT DNA HELICASE"/>
    <property type="match status" value="1"/>
</dbReference>
<dbReference type="GO" id="GO:0008233">
    <property type="term" value="F:peptidase activity"/>
    <property type="evidence" value="ECO:0007669"/>
    <property type="project" value="UniProtKB-KW"/>
</dbReference>
<evidence type="ECO:0000256" key="1">
    <source>
        <dbReference type="ARBA" id="ARBA00005234"/>
    </source>
</evidence>
<feature type="region of interest" description="Disordered" evidence="5">
    <location>
        <begin position="1693"/>
        <end position="1714"/>
    </location>
</feature>
<keyword evidence="4" id="KW-0234">DNA repair</keyword>
<keyword evidence="3 4" id="KW-0378">Hydrolase</keyword>
<evidence type="ECO:0000313" key="7">
    <source>
        <dbReference type="EMBL" id="KAL3104394.1"/>
    </source>
</evidence>
<dbReference type="GO" id="GO:0006508">
    <property type="term" value="P:proteolysis"/>
    <property type="evidence" value="ECO:0007669"/>
    <property type="project" value="UniProtKB-KW"/>
</dbReference>
<keyword evidence="4" id="KW-0233">DNA recombination</keyword>
<feature type="region of interest" description="Disordered" evidence="5">
    <location>
        <begin position="224"/>
        <end position="292"/>
    </location>
</feature>
<keyword evidence="4" id="KW-0227">DNA damage</keyword>
<dbReference type="InterPro" id="IPR049163">
    <property type="entry name" value="Pif1-like_2B_dom"/>
</dbReference>
<dbReference type="EMBL" id="JBICBT010000713">
    <property type="protein sequence ID" value="KAL3104394.1"/>
    <property type="molecule type" value="Genomic_DNA"/>
</dbReference>
<comment type="catalytic activity">
    <reaction evidence="4">
        <text>ATP + H2O = ADP + phosphate + H(+)</text>
        <dbReference type="Rhea" id="RHEA:13065"/>
        <dbReference type="ChEBI" id="CHEBI:15377"/>
        <dbReference type="ChEBI" id="CHEBI:15378"/>
        <dbReference type="ChEBI" id="CHEBI:30616"/>
        <dbReference type="ChEBI" id="CHEBI:43474"/>
        <dbReference type="ChEBI" id="CHEBI:456216"/>
        <dbReference type="EC" id="5.6.2.3"/>
    </reaction>
</comment>
<comment type="cofactor">
    <cofactor evidence="4">
        <name>Mg(2+)</name>
        <dbReference type="ChEBI" id="CHEBI:18420"/>
    </cofactor>
</comment>
<feature type="region of interest" description="Disordered" evidence="5">
    <location>
        <begin position="108"/>
        <end position="206"/>
    </location>
</feature>
<accession>A0ABD2KPS5</accession>
<dbReference type="Pfam" id="PF05970">
    <property type="entry name" value="PIF1"/>
    <property type="match status" value="1"/>
</dbReference>
<feature type="domain" description="Ubiquitin-like protease family profile" evidence="6">
    <location>
        <begin position="328"/>
        <end position="497"/>
    </location>
</feature>
<dbReference type="Pfam" id="PF21530">
    <property type="entry name" value="Pif1_2B_dom"/>
    <property type="match status" value="1"/>
</dbReference>
<dbReference type="InterPro" id="IPR003653">
    <property type="entry name" value="Peptidase_C48_C"/>
</dbReference>
<proteinExistence type="inferred from homology"/>